<keyword evidence="8" id="KW-1185">Reference proteome</keyword>
<evidence type="ECO:0000256" key="2">
    <source>
        <dbReference type="ARBA" id="ARBA00022723"/>
    </source>
</evidence>
<feature type="domain" description="Amidohydrolase-related" evidence="6">
    <location>
        <begin position="46"/>
        <end position="358"/>
    </location>
</feature>
<evidence type="ECO:0000256" key="4">
    <source>
        <dbReference type="ARBA" id="ARBA00023277"/>
    </source>
</evidence>
<evidence type="ECO:0000256" key="5">
    <source>
        <dbReference type="PIRNR" id="PIRNR038994"/>
    </source>
</evidence>
<evidence type="ECO:0000313" key="7">
    <source>
        <dbReference type="EMBL" id="MCU7553215.1"/>
    </source>
</evidence>
<evidence type="ECO:0000256" key="3">
    <source>
        <dbReference type="ARBA" id="ARBA00022801"/>
    </source>
</evidence>
<sequence length="374" mass="39191">MQIITGKQVLTDGNVYRNTSIEIQDGRIAQVREATEAELANAHSALIPGFIDVQVNGGGGKLFNQDPSAASLTTILHAHRQHGTTAMLPTLITDSFETMNQAATTIAQARRAQMPGVLGVHFEGPWLSTAKKGVHSEAYIRAPSDNELAVLETADLGEVMITVAPETVSPALIRDLTARGVRVFLGHSNATATQAQAALDAGAVGFTHLFNAMSAMASRAPGMVGVALADADSYAGIIVDGYHVDPIACRAAFRAKGSQRMMLVTDAMALAATTLTDVPFFDTRIQREGHRLTTPDGTLAGSCLTMIEAVRNTVALCGMSLADAVAMATCTPASMLGLQNQWGSLQSGAVADVLALDDNLALTHVWQAGALVES</sequence>
<dbReference type="EC" id="3.5.1.25" evidence="5"/>
<comment type="catalytic activity">
    <reaction evidence="5">
        <text>N-acetyl-D-glucosamine 6-phosphate + H2O = D-glucosamine 6-phosphate + acetate</text>
        <dbReference type="Rhea" id="RHEA:22936"/>
        <dbReference type="ChEBI" id="CHEBI:15377"/>
        <dbReference type="ChEBI" id="CHEBI:30089"/>
        <dbReference type="ChEBI" id="CHEBI:57513"/>
        <dbReference type="ChEBI" id="CHEBI:58725"/>
        <dbReference type="EC" id="3.5.1.25"/>
    </reaction>
</comment>
<reference evidence="8" key="1">
    <citation type="submission" date="2023-07" db="EMBL/GenBank/DDBJ databases">
        <title>Study on multiphase classification of strain Alteromonas salexigens isolated from the Yellow Sea.</title>
        <authorList>
            <person name="Sun L."/>
        </authorList>
    </citation>
    <scope>NUCLEOTIDE SEQUENCE [LARGE SCALE GENOMIC DNA]</scope>
    <source>
        <strain evidence="8">ASW11-19</strain>
    </source>
</reference>
<gene>
    <name evidence="7" type="primary">nagA</name>
    <name evidence="7" type="ORF">OCL06_01230</name>
</gene>
<dbReference type="RefSeq" id="WP_262991917.1">
    <property type="nucleotide sequence ID" value="NZ_JAOTJC010000004.1"/>
</dbReference>
<dbReference type="PIRSF" id="PIRSF038994">
    <property type="entry name" value="NagA"/>
    <property type="match status" value="1"/>
</dbReference>
<keyword evidence="2" id="KW-0479">Metal-binding</keyword>
<comment type="similarity">
    <text evidence="1 5">Belongs to the metallo-dependent hydrolases superfamily. NagA family.</text>
</comment>
<dbReference type="Gene3D" id="2.30.40.10">
    <property type="entry name" value="Urease, subunit C, domain 1"/>
    <property type="match status" value="1"/>
</dbReference>
<dbReference type="Pfam" id="PF01979">
    <property type="entry name" value="Amidohydro_1"/>
    <property type="match status" value="1"/>
</dbReference>
<keyword evidence="4 5" id="KW-0119">Carbohydrate metabolism</keyword>
<dbReference type="GO" id="GO:0008448">
    <property type="term" value="F:N-acetylglucosamine-6-phosphate deacetylase activity"/>
    <property type="evidence" value="ECO:0007669"/>
    <property type="project" value="UniProtKB-EC"/>
</dbReference>
<dbReference type="SUPFAM" id="SSF51556">
    <property type="entry name" value="Metallo-dependent hydrolases"/>
    <property type="match status" value="1"/>
</dbReference>
<evidence type="ECO:0000313" key="8">
    <source>
        <dbReference type="Proteomes" id="UP001209257"/>
    </source>
</evidence>
<dbReference type="EMBL" id="JAOTJC010000004">
    <property type="protein sequence ID" value="MCU7553215.1"/>
    <property type="molecule type" value="Genomic_DNA"/>
</dbReference>
<evidence type="ECO:0000256" key="1">
    <source>
        <dbReference type="ARBA" id="ARBA00010716"/>
    </source>
</evidence>
<dbReference type="SUPFAM" id="SSF51338">
    <property type="entry name" value="Composite domain of metallo-dependent hydrolases"/>
    <property type="match status" value="1"/>
</dbReference>
<dbReference type="InterPro" id="IPR006680">
    <property type="entry name" value="Amidohydro-rel"/>
</dbReference>
<dbReference type="Proteomes" id="UP001209257">
    <property type="component" value="Unassembled WGS sequence"/>
</dbReference>
<name>A0ABT2VJM9_9ALTE</name>
<dbReference type="CDD" id="cd00854">
    <property type="entry name" value="NagA"/>
    <property type="match status" value="1"/>
</dbReference>
<dbReference type="InterPro" id="IPR003764">
    <property type="entry name" value="GlcNAc_6-P_deAcase"/>
</dbReference>
<dbReference type="PANTHER" id="PTHR11113:SF14">
    <property type="entry name" value="N-ACETYLGLUCOSAMINE-6-PHOSPHATE DEACETYLASE"/>
    <property type="match status" value="1"/>
</dbReference>
<organism evidence="7 8">
    <name type="scientific">Alteromonas salexigens</name>
    <dbReference type="NCBI Taxonomy" id="2982530"/>
    <lineage>
        <taxon>Bacteria</taxon>
        <taxon>Pseudomonadati</taxon>
        <taxon>Pseudomonadota</taxon>
        <taxon>Gammaproteobacteria</taxon>
        <taxon>Alteromonadales</taxon>
        <taxon>Alteromonadaceae</taxon>
        <taxon>Alteromonas/Salinimonas group</taxon>
        <taxon>Alteromonas</taxon>
    </lineage>
</organism>
<dbReference type="Gene3D" id="3.20.20.140">
    <property type="entry name" value="Metal-dependent hydrolases"/>
    <property type="match status" value="1"/>
</dbReference>
<evidence type="ECO:0000259" key="6">
    <source>
        <dbReference type="Pfam" id="PF01979"/>
    </source>
</evidence>
<dbReference type="InterPro" id="IPR011059">
    <property type="entry name" value="Metal-dep_hydrolase_composite"/>
</dbReference>
<dbReference type="PANTHER" id="PTHR11113">
    <property type="entry name" value="N-ACETYLGLUCOSAMINE-6-PHOSPHATE DEACETYLASE"/>
    <property type="match status" value="1"/>
</dbReference>
<comment type="caution">
    <text evidence="7">The sequence shown here is derived from an EMBL/GenBank/DDBJ whole genome shotgun (WGS) entry which is preliminary data.</text>
</comment>
<proteinExistence type="inferred from homology"/>
<keyword evidence="3 5" id="KW-0378">Hydrolase</keyword>
<dbReference type="NCBIfam" id="TIGR00221">
    <property type="entry name" value="nagA"/>
    <property type="match status" value="1"/>
</dbReference>
<protein>
    <recommendedName>
        <fullName evidence="5">N-acetylgalactosamine-6-phosphate deacetylase</fullName>
        <ecNumber evidence="5">3.5.1.25</ecNumber>
    </recommendedName>
    <alternativeName>
        <fullName evidence="5">N-acetylglucosamine-6-phosphate deacetylase</fullName>
    </alternativeName>
</protein>
<dbReference type="InterPro" id="IPR032466">
    <property type="entry name" value="Metal_Hydrolase"/>
</dbReference>
<accession>A0ABT2VJM9</accession>